<dbReference type="GO" id="GO:0006729">
    <property type="term" value="P:tetrahydrobiopterin biosynthetic process"/>
    <property type="evidence" value="ECO:0007669"/>
    <property type="project" value="InterPro"/>
</dbReference>
<dbReference type="Pfam" id="PF01329">
    <property type="entry name" value="Pterin_4a"/>
    <property type="match status" value="1"/>
</dbReference>
<dbReference type="HAMAP" id="MF_00434">
    <property type="entry name" value="Pterin_4_alpha"/>
    <property type="match status" value="1"/>
</dbReference>
<dbReference type="Gene3D" id="3.30.1360.20">
    <property type="entry name" value="Transcriptional coactivator/pterin dehydratase"/>
    <property type="match status" value="1"/>
</dbReference>
<comment type="similarity">
    <text evidence="2">Belongs to the pterin-4-alpha-carbinolamine dehydratase family.</text>
</comment>
<dbReference type="AlphaFoldDB" id="A0A1R1XZT6"/>
<sequence length="105" mass="12136">MNKLLSIELRTSKVVPLIDRGWTLMQDRDALKKKFEFSDFVDAFSFMTKIAFKAEKLNHHPEWFNVYNTVDITLSSHDANGLSINDVNLAEFIDSVYDSNFSKTI</sequence>
<evidence type="ECO:0000256" key="5">
    <source>
        <dbReference type="ARBA" id="ARBA00030497"/>
    </source>
</evidence>
<comment type="caution">
    <text evidence="6">The sequence shown here is derived from an EMBL/GenBank/DDBJ whole genome shotgun (WGS) entry which is preliminary data.</text>
</comment>
<comment type="catalytic activity">
    <reaction evidence="1">
        <text>(4aS,6R)-4a-hydroxy-L-erythro-5,6,7,8-tetrahydrobiopterin = (6R)-L-erythro-6,7-dihydrobiopterin + H2O</text>
        <dbReference type="Rhea" id="RHEA:11920"/>
        <dbReference type="ChEBI" id="CHEBI:15377"/>
        <dbReference type="ChEBI" id="CHEBI:15642"/>
        <dbReference type="ChEBI" id="CHEBI:43120"/>
        <dbReference type="EC" id="4.2.1.96"/>
    </reaction>
</comment>
<evidence type="ECO:0000256" key="4">
    <source>
        <dbReference type="ARBA" id="ARBA00023239"/>
    </source>
</evidence>
<proteinExistence type="inferred from homology"/>
<keyword evidence="4" id="KW-0456">Lyase</keyword>
<name>A0A1R1XZT6_9FUNG</name>
<dbReference type="InterPro" id="IPR001533">
    <property type="entry name" value="Pterin_deHydtase"/>
</dbReference>
<dbReference type="PANTHER" id="PTHR12599">
    <property type="entry name" value="PTERIN-4-ALPHA-CARBINOLAMINE DEHYDRATASE"/>
    <property type="match status" value="1"/>
</dbReference>
<evidence type="ECO:0000256" key="2">
    <source>
        <dbReference type="ARBA" id="ARBA00006472"/>
    </source>
</evidence>
<protein>
    <recommendedName>
        <fullName evidence="3">4a-hydroxytetrahydrobiopterin dehydratase</fullName>
        <ecNumber evidence="3">4.2.1.96</ecNumber>
    </recommendedName>
    <alternativeName>
        <fullName evidence="5">4-alpha-hydroxy-tetrahydropterin dehydratase</fullName>
    </alternativeName>
</protein>
<dbReference type="InterPro" id="IPR036428">
    <property type="entry name" value="PCD_sf"/>
</dbReference>
<evidence type="ECO:0000256" key="3">
    <source>
        <dbReference type="ARBA" id="ARBA00013252"/>
    </source>
</evidence>
<dbReference type="PANTHER" id="PTHR12599:SF0">
    <property type="entry name" value="PTERIN-4-ALPHA-CARBINOLAMINE DEHYDRATASE"/>
    <property type="match status" value="1"/>
</dbReference>
<dbReference type="Proteomes" id="UP000187429">
    <property type="component" value="Unassembled WGS sequence"/>
</dbReference>
<dbReference type="NCBIfam" id="NF002018">
    <property type="entry name" value="PRK00823.1-3"/>
    <property type="match status" value="1"/>
</dbReference>
<reference evidence="7" key="1">
    <citation type="submission" date="2017-01" db="EMBL/GenBank/DDBJ databases">
        <authorList>
            <person name="Wang Y."/>
            <person name="White M."/>
            <person name="Kvist S."/>
            <person name="Moncalvo J.-M."/>
        </authorList>
    </citation>
    <scope>NUCLEOTIDE SEQUENCE [LARGE SCALE GENOMIC DNA]</scope>
    <source>
        <strain evidence="7">ID-206-W2</strain>
    </source>
</reference>
<accession>A0A1R1XZT6</accession>
<dbReference type="EMBL" id="LSSM01002857">
    <property type="protein sequence ID" value="OMJ20054.1"/>
    <property type="molecule type" value="Genomic_DNA"/>
</dbReference>
<gene>
    <name evidence="6" type="ORF">AYI69_g6379</name>
</gene>
<dbReference type="GO" id="GO:0008124">
    <property type="term" value="F:4-alpha-hydroxytetrahydrobiopterin dehydratase activity"/>
    <property type="evidence" value="ECO:0007669"/>
    <property type="project" value="UniProtKB-EC"/>
</dbReference>
<evidence type="ECO:0000313" key="6">
    <source>
        <dbReference type="EMBL" id="OMJ20054.1"/>
    </source>
</evidence>
<dbReference type="OrthoDB" id="277398at2759"/>
<keyword evidence="7" id="KW-1185">Reference proteome</keyword>
<dbReference type="SUPFAM" id="SSF55248">
    <property type="entry name" value="PCD-like"/>
    <property type="match status" value="1"/>
</dbReference>
<dbReference type="EC" id="4.2.1.96" evidence="3"/>
<organism evidence="6 7">
    <name type="scientific">Smittium culicis</name>
    <dbReference type="NCBI Taxonomy" id="133412"/>
    <lineage>
        <taxon>Eukaryota</taxon>
        <taxon>Fungi</taxon>
        <taxon>Fungi incertae sedis</taxon>
        <taxon>Zoopagomycota</taxon>
        <taxon>Kickxellomycotina</taxon>
        <taxon>Harpellomycetes</taxon>
        <taxon>Harpellales</taxon>
        <taxon>Legeriomycetaceae</taxon>
        <taxon>Smittium</taxon>
    </lineage>
</organism>
<evidence type="ECO:0000313" key="7">
    <source>
        <dbReference type="Proteomes" id="UP000187429"/>
    </source>
</evidence>
<evidence type="ECO:0000256" key="1">
    <source>
        <dbReference type="ARBA" id="ARBA00001554"/>
    </source>
</evidence>
<dbReference type="CDD" id="cd00914">
    <property type="entry name" value="PCD_DCoH_subfamily_b"/>
    <property type="match status" value="1"/>
</dbReference>